<reference evidence="5 6" key="1">
    <citation type="journal article" date="2016" name="Nat. Commun.">
        <title>Ectomycorrhizal ecology is imprinted in the genome of the dominant symbiotic fungus Cenococcum geophilum.</title>
        <authorList>
            <consortium name="DOE Joint Genome Institute"/>
            <person name="Peter M."/>
            <person name="Kohler A."/>
            <person name="Ohm R.A."/>
            <person name="Kuo A."/>
            <person name="Krutzmann J."/>
            <person name="Morin E."/>
            <person name="Arend M."/>
            <person name="Barry K.W."/>
            <person name="Binder M."/>
            <person name="Choi C."/>
            <person name="Clum A."/>
            <person name="Copeland A."/>
            <person name="Grisel N."/>
            <person name="Haridas S."/>
            <person name="Kipfer T."/>
            <person name="LaButti K."/>
            <person name="Lindquist E."/>
            <person name="Lipzen A."/>
            <person name="Maire R."/>
            <person name="Meier B."/>
            <person name="Mihaltcheva S."/>
            <person name="Molinier V."/>
            <person name="Murat C."/>
            <person name="Poggeler S."/>
            <person name="Quandt C.A."/>
            <person name="Sperisen C."/>
            <person name="Tritt A."/>
            <person name="Tisserant E."/>
            <person name="Crous P.W."/>
            <person name="Henrissat B."/>
            <person name="Nehls U."/>
            <person name="Egli S."/>
            <person name="Spatafora J.W."/>
            <person name="Grigoriev I.V."/>
            <person name="Martin F.M."/>
        </authorList>
    </citation>
    <scope>NUCLEOTIDE SEQUENCE [LARGE SCALE GENOMIC DNA]</scope>
    <source>
        <strain evidence="5 6">CBS 459.81</strain>
    </source>
</reference>
<dbReference type="Gene3D" id="1.20.1280.50">
    <property type="match status" value="1"/>
</dbReference>
<protein>
    <recommendedName>
        <fullName evidence="4">F-box domain-containing protein</fullName>
    </recommendedName>
</protein>
<accession>A0A8E2JKC5</accession>
<dbReference type="Proteomes" id="UP000250266">
    <property type="component" value="Unassembled WGS sequence"/>
</dbReference>
<dbReference type="InterPro" id="IPR036047">
    <property type="entry name" value="F-box-like_dom_sf"/>
</dbReference>
<dbReference type="AlphaFoldDB" id="A0A8E2JKC5"/>
<evidence type="ECO:0000259" key="4">
    <source>
        <dbReference type="PROSITE" id="PS50181"/>
    </source>
</evidence>
<feature type="repeat" description="TPR" evidence="3">
    <location>
        <begin position="7"/>
        <end position="40"/>
    </location>
</feature>
<evidence type="ECO:0000256" key="1">
    <source>
        <dbReference type="ARBA" id="ARBA00022737"/>
    </source>
</evidence>
<evidence type="ECO:0000313" key="5">
    <source>
        <dbReference type="EMBL" id="OCK85880.1"/>
    </source>
</evidence>
<organism evidence="5 6">
    <name type="scientific">Lepidopterella palustris CBS 459.81</name>
    <dbReference type="NCBI Taxonomy" id="1314670"/>
    <lineage>
        <taxon>Eukaryota</taxon>
        <taxon>Fungi</taxon>
        <taxon>Dikarya</taxon>
        <taxon>Ascomycota</taxon>
        <taxon>Pezizomycotina</taxon>
        <taxon>Dothideomycetes</taxon>
        <taxon>Pleosporomycetidae</taxon>
        <taxon>Mytilinidiales</taxon>
        <taxon>Argynnaceae</taxon>
        <taxon>Lepidopterella</taxon>
    </lineage>
</organism>
<keyword evidence="1" id="KW-0677">Repeat</keyword>
<dbReference type="EMBL" id="KV744812">
    <property type="protein sequence ID" value="OCK85880.1"/>
    <property type="molecule type" value="Genomic_DNA"/>
</dbReference>
<dbReference type="Gene3D" id="3.80.10.10">
    <property type="entry name" value="Ribonuclease Inhibitor"/>
    <property type="match status" value="1"/>
</dbReference>
<evidence type="ECO:0000256" key="3">
    <source>
        <dbReference type="PROSITE-ProRule" id="PRU00339"/>
    </source>
</evidence>
<dbReference type="SUPFAM" id="SSF52047">
    <property type="entry name" value="RNI-like"/>
    <property type="match status" value="1"/>
</dbReference>
<dbReference type="SUPFAM" id="SSF81383">
    <property type="entry name" value="F-box domain"/>
    <property type="match status" value="1"/>
</dbReference>
<keyword evidence="2 3" id="KW-0802">TPR repeat</keyword>
<dbReference type="PROSITE" id="PS50181">
    <property type="entry name" value="FBOX"/>
    <property type="match status" value="1"/>
</dbReference>
<dbReference type="Gene3D" id="1.25.40.10">
    <property type="entry name" value="Tetratricopeptide repeat domain"/>
    <property type="match status" value="1"/>
</dbReference>
<dbReference type="GO" id="GO:0051879">
    <property type="term" value="F:Hsp90 protein binding"/>
    <property type="evidence" value="ECO:0007669"/>
    <property type="project" value="TreeGrafter"/>
</dbReference>
<dbReference type="SMART" id="SM00028">
    <property type="entry name" value="TPR"/>
    <property type="match status" value="3"/>
</dbReference>
<dbReference type="SUPFAM" id="SSF48452">
    <property type="entry name" value="TPR-like"/>
    <property type="match status" value="1"/>
</dbReference>
<sequence>MPRTMSAVEYQELGKKYYKQKEYQKAVDAFTEGIESMSIPSVGMLNNRAASFEKLEDYKMAVKDGRDMIKIDKKDVRGYLRTGNILQKMEKSQVAIEIYKYGLKNVPVTDENFKLLQSMHDKLTRQLSPPKAIDPFAVLPIELVEMIISYLTFRNMVTCLRVSMQWKRFLISRVSLWTHLDLSHARRQVSVAFVRDCIRRSQFKIKTATIHRFTNSDVLRSLATTCKSLSTLDFLSGSIAGDSLCEVAMCATQLKRLTLAPHIEISLDAVTQVLRHRPTLSHAEFFSINSTGIRADWRVDLPNLQTLTLTASTSCSNPSSINLNLPSLYARAPNLAHLKLNSWQTSPHSGLLEEQDFTPLPSLTSLALTRFTLSTFPRLPPSLHTLILSSDNCVNFTTLSPLSARNDQNALDAHLPLLRDLEISCVAGIGAGLFEKLLLEDGNSGGVEEGERGGSKLMRLSLANADIPDAVTLFALLSNPRLAALSILDLTAGPVDDEAVAALITLFPNLTHLNLAKTRVTGVSVKALVKNLGKPGLKWLGVDYCMGITSEDAVRLARGRGVEPKTNTSKFKVIRSIISA</sequence>
<feature type="domain" description="F-box" evidence="4">
    <location>
        <begin position="133"/>
        <end position="180"/>
    </location>
</feature>
<evidence type="ECO:0000256" key="2">
    <source>
        <dbReference type="ARBA" id="ARBA00022803"/>
    </source>
</evidence>
<dbReference type="PANTHER" id="PTHR22904:SF523">
    <property type="entry name" value="STRESS-INDUCED-PHOSPHOPROTEIN 1"/>
    <property type="match status" value="1"/>
</dbReference>
<dbReference type="InterPro" id="IPR011990">
    <property type="entry name" value="TPR-like_helical_dom_sf"/>
</dbReference>
<dbReference type="OrthoDB" id="629492at2759"/>
<dbReference type="InterPro" id="IPR032675">
    <property type="entry name" value="LRR_dom_sf"/>
</dbReference>
<dbReference type="InterPro" id="IPR001810">
    <property type="entry name" value="F-box_dom"/>
</dbReference>
<dbReference type="SMART" id="SM00256">
    <property type="entry name" value="FBOX"/>
    <property type="match status" value="1"/>
</dbReference>
<gene>
    <name evidence="5" type="ORF">K432DRAFT_388256</name>
</gene>
<dbReference type="PROSITE" id="PS50005">
    <property type="entry name" value="TPR"/>
    <property type="match status" value="1"/>
</dbReference>
<name>A0A8E2JKC5_9PEZI</name>
<proteinExistence type="predicted"/>
<dbReference type="InterPro" id="IPR019734">
    <property type="entry name" value="TPR_rpt"/>
</dbReference>
<evidence type="ECO:0000313" key="6">
    <source>
        <dbReference type="Proteomes" id="UP000250266"/>
    </source>
</evidence>
<keyword evidence="6" id="KW-1185">Reference proteome</keyword>
<dbReference type="Pfam" id="PF12937">
    <property type="entry name" value="F-box-like"/>
    <property type="match status" value="1"/>
</dbReference>
<dbReference type="PANTHER" id="PTHR22904">
    <property type="entry name" value="TPR REPEAT CONTAINING PROTEIN"/>
    <property type="match status" value="1"/>
</dbReference>